<proteinExistence type="predicted"/>
<dbReference type="InterPro" id="IPR008910">
    <property type="entry name" value="MSC_TM_helix"/>
</dbReference>
<feature type="transmembrane region" description="Helical" evidence="2">
    <location>
        <begin position="195"/>
        <end position="215"/>
    </location>
</feature>
<keyword evidence="2" id="KW-1133">Transmembrane helix</keyword>
<organism evidence="3 4">
    <name type="scientific">Deinococcus roseus</name>
    <dbReference type="NCBI Taxonomy" id="392414"/>
    <lineage>
        <taxon>Bacteria</taxon>
        <taxon>Thermotogati</taxon>
        <taxon>Deinococcota</taxon>
        <taxon>Deinococci</taxon>
        <taxon>Deinococcales</taxon>
        <taxon>Deinococcaceae</taxon>
        <taxon>Deinococcus</taxon>
    </lineage>
</organism>
<accession>A0ABQ2DCJ7</accession>
<feature type="transmembrane region" description="Helical" evidence="2">
    <location>
        <begin position="259"/>
        <end position="280"/>
    </location>
</feature>
<protein>
    <submittedName>
        <fullName evidence="3">Uncharacterized protein</fullName>
    </submittedName>
</protein>
<dbReference type="PANTHER" id="PTHR30221">
    <property type="entry name" value="SMALL-CONDUCTANCE MECHANOSENSITIVE CHANNEL"/>
    <property type="match status" value="1"/>
</dbReference>
<keyword evidence="2" id="KW-0812">Transmembrane</keyword>
<reference evidence="4" key="1">
    <citation type="journal article" date="2019" name="Int. J. Syst. Evol. Microbiol.">
        <title>The Global Catalogue of Microorganisms (GCM) 10K type strain sequencing project: providing services to taxonomists for standard genome sequencing and annotation.</title>
        <authorList>
            <consortium name="The Broad Institute Genomics Platform"/>
            <consortium name="The Broad Institute Genome Sequencing Center for Infectious Disease"/>
            <person name="Wu L."/>
            <person name="Ma J."/>
        </authorList>
    </citation>
    <scope>NUCLEOTIDE SEQUENCE [LARGE SCALE GENOMIC DNA]</scope>
    <source>
        <strain evidence="4">JCM 14370</strain>
    </source>
</reference>
<feature type="transmembrane region" description="Helical" evidence="2">
    <location>
        <begin position="106"/>
        <end position="127"/>
    </location>
</feature>
<keyword evidence="2" id="KW-0472">Membrane</keyword>
<keyword evidence="4" id="KW-1185">Reference proteome</keyword>
<feature type="compositionally biased region" description="Polar residues" evidence="1">
    <location>
        <begin position="397"/>
        <end position="417"/>
    </location>
</feature>
<feature type="transmembrane region" description="Helical" evidence="2">
    <location>
        <begin position="292"/>
        <end position="317"/>
    </location>
</feature>
<evidence type="ECO:0000313" key="4">
    <source>
        <dbReference type="Proteomes" id="UP000632222"/>
    </source>
</evidence>
<dbReference type="EMBL" id="BMOD01000026">
    <property type="protein sequence ID" value="GGJ52995.1"/>
    <property type="molecule type" value="Genomic_DNA"/>
</dbReference>
<feature type="transmembrane region" description="Helical" evidence="2">
    <location>
        <begin position="360"/>
        <end position="379"/>
    </location>
</feature>
<feature type="transmembrane region" description="Helical" evidence="2">
    <location>
        <begin position="329"/>
        <end position="348"/>
    </location>
</feature>
<evidence type="ECO:0000256" key="1">
    <source>
        <dbReference type="SAM" id="MobiDB-lite"/>
    </source>
</evidence>
<dbReference type="NCBIfam" id="NF033912">
    <property type="entry name" value="msc"/>
    <property type="match status" value="1"/>
</dbReference>
<evidence type="ECO:0000313" key="3">
    <source>
        <dbReference type="EMBL" id="GGJ52995.1"/>
    </source>
</evidence>
<dbReference type="PANTHER" id="PTHR30221:SF1">
    <property type="entry name" value="SMALL-CONDUCTANCE MECHANOSENSITIVE CHANNEL"/>
    <property type="match status" value="1"/>
</dbReference>
<dbReference type="Pfam" id="PF05552">
    <property type="entry name" value="MS_channel_1st_1"/>
    <property type="match status" value="3"/>
</dbReference>
<sequence length="417" mass="43855">MDTMQVYTQQFLDYLPHLLTAILLAVVAFVVATVARTLTTKGLQATRVDERLARQQQGQPVKISKTIGDIVYGLVLLFFLPGILGALGLNSLLAPATSFLNNFLTFIPRIFGAVVIMVIGAFVAKLLRSLVTNVAATAGVDRLTMRAGMPAGTQVSNLLGIVVYGLVIIPFLTAALDALNLTSITQPISDMLNRILAALPNIFAAVAVVALAFFVGRFVSDLVRGLLTSLDFDRLPQMIGFQQTGSPATATGNATPSAIVGHVVHAAIVLFALVSAFELLHAESLANLTRNFIQLIGQIALGMVIFTVGLLVANLLAGVASRASGANGRLLSGVARWATIALFGAMALRQMGIANEIVNLAFGLTLGAIAVAFALAFGLGSRDTAGKITERWRQQLEKPSNTTGPSTASSAFNNPTD</sequence>
<gene>
    <name evidence="3" type="ORF">GCM10008938_43740</name>
</gene>
<feature type="transmembrane region" description="Helical" evidence="2">
    <location>
        <begin position="14"/>
        <end position="35"/>
    </location>
</feature>
<evidence type="ECO:0000256" key="2">
    <source>
        <dbReference type="SAM" id="Phobius"/>
    </source>
</evidence>
<comment type="caution">
    <text evidence="3">The sequence shown here is derived from an EMBL/GenBank/DDBJ whole genome shotgun (WGS) entry which is preliminary data.</text>
</comment>
<feature type="transmembrane region" description="Helical" evidence="2">
    <location>
        <begin position="70"/>
        <end position="94"/>
    </location>
</feature>
<feature type="transmembrane region" description="Helical" evidence="2">
    <location>
        <begin position="155"/>
        <end position="175"/>
    </location>
</feature>
<name>A0ABQ2DCJ7_9DEIO</name>
<dbReference type="Proteomes" id="UP000632222">
    <property type="component" value="Unassembled WGS sequence"/>
</dbReference>
<dbReference type="RefSeq" id="WP_189007008.1">
    <property type="nucleotide sequence ID" value="NZ_BMOD01000026.1"/>
</dbReference>
<feature type="region of interest" description="Disordered" evidence="1">
    <location>
        <begin position="395"/>
        <end position="417"/>
    </location>
</feature>
<dbReference type="InterPro" id="IPR045275">
    <property type="entry name" value="MscS_archaea/bacteria_type"/>
</dbReference>